<dbReference type="Gene3D" id="3.30.1140.40">
    <property type="entry name" value="Tctex-1"/>
    <property type="match status" value="1"/>
</dbReference>
<organism evidence="3 4">
    <name type="scientific">Patella caerulea</name>
    <name type="common">Rayed Mediterranean limpet</name>
    <dbReference type="NCBI Taxonomy" id="87958"/>
    <lineage>
        <taxon>Eukaryota</taxon>
        <taxon>Metazoa</taxon>
        <taxon>Spiralia</taxon>
        <taxon>Lophotrochozoa</taxon>
        <taxon>Mollusca</taxon>
        <taxon>Gastropoda</taxon>
        <taxon>Patellogastropoda</taxon>
        <taxon>Patelloidea</taxon>
        <taxon>Patellidae</taxon>
        <taxon>Patella</taxon>
    </lineage>
</organism>
<dbReference type="GO" id="GO:0045505">
    <property type="term" value="F:dynein intermediate chain binding"/>
    <property type="evidence" value="ECO:0007669"/>
    <property type="project" value="TreeGrafter"/>
</dbReference>
<keyword evidence="4" id="KW-1185">Reference proteome</keyword>
<evidence type="ECO:0000313" key="3">
    <source>
        <dbReference type="EMBL" id="KAK6187951.1"/>
    </source>
</evidence>
<dbReference type="GO" id="GO:0005737">
    <property type="term" value="C:cytoplasm"/>
    <property type="evidence" value="ECO:0007669"/>
    <property type="project" value="TreeGrafter"/>
</dbReference>
<accession>A0AAN8K2I4</accession>
<evidence type="ECO:0000256" key="1">
    <source>
        <dbReference type="ARBA" id="ARBA00005361"/>
    </source>
</evidence>
<evidence type="ECO:0008006" key="5">
    <source>
        <dbReference type="Google" id="ProtNLM"/>
    </source>
</evidence>
<sequence length="216" mass="24083">MTNGNEEDTVANLPTPTESLVPPKSPRKVSIASNVFARRISTQPSEDGAASSSGKMDLSALMRRRSTFKGLAQSITNAIAIRRLTKASVDLSQKPKQKLENTYKMNPDEGKGFYPDRMRKAITEVLETNLDEVTYSAKNAGILAENLTEMIKSRIKLLKLDRYKIVCNVILGQCLEQGLESASRCVWDQKVDNYACVTYKNKTLFVVATVYGIYFE</sequence>
<dbReference type="PANTHER" id="PTHR21255:SF65">
    <property type="entry name" value="TCTEX1 DOMAIN-CONTAINING PROTEIN 2"/>
    <property type="match status" value="1"/>
</dbReference>
<reference evidence="3 4" key="1">
    <citation type="submission" date="2024-01" db="EMBL/GenBank/DDBJ databases">
        <title>The genome of the rayed Mediterranean limpet Patella caerulea (Linnaeus, 1758).</title>
        <authorList>
            <person name="Anh-Thu Weber A."/>
            <person name="Halstead-Nussloch G."/>
        </authorList>
    </citation>
    <scope>NUCLEOTIDE SEQUENCE [LARGE SCALE GENOMIC DNA]</scope>
    <source>
        <strain evidence="3">AATW-2023a</strain>
        <tissue evidence="3">Whole specimen</tissue>
    </source>
</reference>
<dbReference type="CDD" id="cd21451">
    <property type="entry name" value="DLC-like_TCTEX1D"/>
    <property type="match status" value="1"/>
</dbReference>
<dbReference type="InterPro" id="IPR038586">
    <property type="entry name" value="Tctex-1-like_sf"/>
</dbReference>
<dbReference type="PANTHER" id="PTHR21255">
    <property type="entry name" value="T-COMPLEX-ASSOCIATED-TESTIS-EXPRESSED 1/ DYNEIN LIGHT CHAIN"/>
    <property type="match status" value="1"/>
</dbReference>
<dbReference type="Proteomes" id="UP001347796">
    <property type="component" value="Unassembled WGS sequence"/>
</dbReference>
<proteinExistence type="inferred from homology"/>
<comment type="caution">
    <text evidence="3">The sequence shown here is derived from an EMBL/GenBank/DDBJ whole genome shotgun (WGS) entry which is preliminary data.</text>
</comment>
<dbReference type="GO" id="GO:0005868">
    <property type="term" value="C:cytoplasmic dynein complex"/>
    <property type="evidence" value="ECO:0007669"/>
    <property type="project" value="TreeGrafter"/>
</dbReference>
<name>A0AAN8K2I4_PATCE</name>
<dbReference type="AlphaFoldDB" id="A0AAN8K2I4"/>
<gene>
    <name evidence="3" type="ORF">SNE40_005867</name>
</gene>
<evidence type="ECO:0000256" key="2">
    <source>
        <dbReference type="SAM" id="MobiDB-lite"/>
    </source>
</evidence>
<protein>
    <recommendedName>
        <fullName evidence="5">Dynein light chain</fullName>
    </recommendedName>
</protein>
<dbReference type="EMBL" id="JAZGQO010000004">
    <property type="protein sequence ID" value="KAK6187951.1"/>
    <property type="molecule type" value="Genomic_DNA"/>
</dbReference>
<comment type="similarity">
    <text evidence="1">Belongs to the dynein light chain Tctex-type family.</text>
</comment>
<dbReference type="Pfam" id="PF03645">
    <property type="entry name" value="Tctex-1"/>
    <property type="match status" value="1"/>
</dbReference>
<evidence type="ECO:0000313" key="4">
    <source>
        <dbReference type="Proteomes" id="UP001347796"/>
    </source>
</evidence>
<feature type="region of interest" description="Disordered" evidence="2">
    <location>
        <begin position="1"/>
        <end position="27"/>
    </location>
</feature>
<dbReference type="GO" id="GO:0007018">
    <property type="term" value="P:microtubule-based movement"/>
    <property type="evidence" value="ECO:0007669"/>
    <property type="project" value="TreeGrafter"/>
</dbReference>
<dbReference type="InterPro" id="IPR005334">
    <property type="entry name" value="Tctex-1-like"/>
</dbReference>